<name>A0A0F8X9X0_9ZZZZ</name>
<dbReference type="PANTHER" id="PTHR12558">
    <property type="entry name" value="CELL DIVISION CYCLE 16,23,27"/>
    <property type="match status" value="1"/>
</dbReference>
<protein>
    <recommendedName>
        <fullName evidence="2">UDP-N-acetylglucosamine--peptide N-acetylglucosaminyltransferase SPINDLY</fullName>
    </recommendedName>
</protein>
<dbReference type="EMBL" id="LAZR01060469">
    <property type="protein sequence ID" value="KKK65603.1"/>
    <property type="molecule type" value="Genomic_DNA"/>
</dbReference>
<dbReference type="PROSITE" id="PS50005">
    <property type="entry name" value="TPR"/>
    <property type="match status" value="2"/>
</dbReference>
<dbReference type="PANTHER" id="PTHR12558:SF13">
    <property type="entry name" value="CELL DIVISION CYCLE PROTEIN 27 HOMOLOG"/>
    <property type="match status" value="1"/>
</dbReference>
<gene>
    <name evidence="1" type="ORF">LCGC14_2972470</name>
</gene>
<reference evidence="1" key="1">
    <citation type="journal article" date="2015" name="Nature">
        <title>Complex archaea that bridge the gap between prokaryotes and eukaryotes.</title>
        <authorList>
            <person name="Spang A."/>
            <person name="Saw J.H."/>
            <person name="Jorgensen S.L."/>
            <person name="Zaremba-Niedzwiedzka K."/>
            <person name="Martijn J."/>
            <person name="Lind A.E."/>
            <person name="van Eijk R."/>
            <person name="Schleper C."/>
            <person name="Guy L."/>
            <person name="Ettema T.J."/>
        </authorList>
    </citation>
    <scope>NUCLEOTIDE SEQUENCE</scope>
</reference>
<dbReference type="InterPro" id="IPR011990">
    <property type="entry name" value="TPR-like_helical_dom_sf"/>
</dbReference>
<dbReference type="AlphaFoldDB" id="A0A0F8X9X0"/>
<accession>A0A0F8X9X0</accession>
<feature type="non-terminal residue" evidence="1">
    <location>
        <position position="1"/>
    </location>
</feature>
<evidence type="ECO:0008006" key="2">
    <source>
        <dbReference type="Google" id="ProtNLM"/>
    </source>
</evidence>
<evidence type="ECO:0000313" key="1">
    <source>
        <dbReference type="EMBL" id="KKK65603.1"/>
    </source>
</evidence>
<dbReference type="Pfam" id="PF13181">
    <property type="entry name" value="TPR_8"/>
    <property type="match status" value="1"/>
</dbReference>
<proteinExistence type="predicted"/>
<dbReference type="SUPFAM" id="SSF48452">
    <property type="entry name" value="TPR-like"/>
    <property type="match status" value="1"/>
</dbReference>
<dbReference type="SMART" id="SM00028">
    <property type="entry name" value="TPR"/>
    <property type="match status" value="6"/>
</dbReference>
<dbReference type="PROSITE" id="PS50007">
    <property type="entry name" value="PIPLC_X_DOMAIN"/>
    <property type="match status" value="1"/>
</dbReference>
<dbReference type="InterPro" id="IPR019734">
    <property type="entry name" value="TPR_rpt"/>
</dbReference>
<comment type="caution">
    <text evidence="1">The sequence shown here is derived from an EMBL/GenBank/DDBJ whole genome shotgun (WGS) entry which is preliminary data.</text>
</comment>
<dbReference type="Gene3D" id="1.25.40.10">
    <property type="entry name" value="Tetratricopeptide repeat domain"/>
    <property type="match status" value="1"/>
</dbReference>
<sequence length="306" mass="36919">MELKAMNELAENDEMLDDTLRDKAIYTQYLQDLYRFFKLHPWKNEIDDVFGIDFDFEHSNMFNVLIRDKNILRNIGEFYFEKDYYEKAIRVFEQLCNTEENGELHEKTGFSYQKLGNFEKALEHYHKAELFEREKPWLIKKIAFCSRKTSDTDTALKYYQRAEKLEPENLVIQSNLGHTLMDREDFEGALNYYFKVEYHQPENHKVHRPIAWCSFVLGKFDQAEKYFWKVIEKEGNRNDFMNIGHVLWCKGNRKEAIPNYRKSLEKSGRDFDWFSSVMKEDSVYLLRNGIKELDIHLVIDYMRMGF</sequence>
<organism evidence="1">
    <name type="scientific">marine sediment metagenome</name>
    <dbReference type="NCBI Taxonomy" id="412755"/>
    <lineage>
        <taxon>unclassified sequences</taxon>
        <taxon>metagenomes</taxon>
        <taxon>ecological metagenomes</taxon>
    </lineage>
</organism>